<proteinExistence type="predicted"/>
<name>A0AAV0YV13_VICFA</name>
<feature type="region of interest" description="Disordered" evidence="1">
    <location>
        <begin position="1"/>
        <end position="24"/>
    </location>
</feature>
<gene>
    <name evidence="2" type="ORF">VFH_I343720</name>
</gene>
<evidence type="ECO:0000256" key="1">
    <source>
        <dbReference type="SAM" id="MobiDB-lite"/>
    </source>
</evidence>
<protein>
    <submittedName>
        <fullName evidence="2">Uncharacterized protein</fullName>
    </submittedName>
</protein>
<reference evidence="2 3" key="1">
    <citation type="submission" date="2023-01" db="EMBL/GenBank/DDBJ databases">
        <authorList>
            <person name="Kreplak J."/>
        </authorList>
    </citation>
    <scope>NUCLEOTIDE SEQUENCE [LARGE SCALE GENOMIC DNA]</scope>
</reference>
<sequence>MPPMIKNHSKHTVPIPQPVISTSLPTYDAQPVPTDSPTPIDMNNPFIPSPAQHLSSTLPRSVVTPTLQLVLTELPQSIINPNTPPLQDVLTELDPLSNPTSSLNRSIPYLPMQQTNVPLIPSHNTSSIHSPLPYGQFNESSIASEYDNNIYETENPLPVSNLRHSTRTSHPPSYLEDYHCYNTTQCPSSMPNIYALIYPLSSVLSYDNCSPSYKH</sequence>
<keyword evidence="3" id="KW-1185">Reference proteome</keyword>
<dbReference type="AlphaFoldDB" id="A0AAV0YV13"/>
<dbReference type="Proteomes" id="UP001157006">
    <property type="component" value="Chromosome 1L"/>
</dbReference>
<evidence type="ECO:0000313" key="2">
    <source>
        <dbReference type="EMBL" id="CAI8588357.1"/>
    </source>
</evidence>
<organism evidence="2 3">
    <name type="scientific">Vicia faba</name>
    <name type="common">Broad bean</name>
    <name type="synonym">Faba vulgaris</name>
    <dbReference type="NCBI Taxonomy" id="3906"/>
    <lineage>
        <taxon>Eukaryota</taxon>
        <taxon>Viridiplantae</taxon>
        <taxon>Streptophyta</taxon>
        <taxon>Embryophyta</taxon>
        <taxon>Tracheophyta</taxon>
        <taxon>Spermatophyta</taxon>
        <taxon>Magnoliopsida</taxon>
        <taxon>eudicotyledons</taxon>
        <taxon>Gunneridae</taxon>
        <taxon>Pentapetalae</taxon>
        <taxon>rosids</taxon>
        <taxon>fabids</taxon>
        <taxon>Fabales</taxon>
        <taxon>Fabaceae</taxon>
        <taxon>Papilionoideae</taxon>
        <taxon>50 kb inversion clade</taxon>
        <taxon>NPAAA clade</taxon>
        <taxon>Hologalegina</taxon>
        <taxon>IRL clade</taxon>
        <taxon>Fabeae</taxon>
        <taxon>Vicia</taxon>
    </lineage>
</organism>
<dbReference type="EMBL" id="OX451736">
    <property type="protein sequence ID" value="CAI8588357.1"/>
    <property type="molecule type" value="Genomic_DNA"/>
</dbReference>
<accession>A0AAV0YV13</accession>
<evidence type="ECO:0000313" key="3">
    <source>
        <dbReference type="Proteomes" id="UP001157006"/>
    </source>
</evidence>